<dbReference type="RefSeq" id="WP_123382562.1">
    <property type="nucleotide sequence ID" value="NZ_ABEXOG020000004.1"/>
</dbReference>
<dbReference type="SFLD" id="SFLDG00358">
    <property type="entry name" value="Main_(cytGST)"/>
    <property type="match status" value="1"/>
</dbReference>
<dbReference type="Gene3D" id="1.20.1050.10">
    <property type="match status" value="1"/>
</dbReference>
<evidence type="ECO:0000313" key="4">
    <source>
        <dbReference type="Proteomes" id="UP001162044"/>
    </source>
</evidence>
<dbReference type="EMBL" id="JARVQW010000006">
    <property type="protein sequence ID" value="MDH2306357.1"/>
    <property type="molecule type" value="Genomic_DNA"/>
</dbReference>
<accession>A0AB35LCD4</accession>
<comment type="caution">
    <text evidence="3">The sequence shown here is derived from an EMBL/GenBank/DDBJ whole genome shotgun (WGS) entry which is preliminary data.</text>
</comment>
<protein>
    <submittedName>
        <fullName evidence="3">Glutathione S-transferase family protein</fullName>
    </submittedName>
</protein>
<evidence type="ECO:0000259" key="1">
    <source>
        <dbReference type="PROSITE" id="PS50404"/>
    </source>
</evidence>
<organism evidence="3 4">
    <name type="scientific">Providencia rettgeri</name>
    <dbReference type="NCBI Taxonomy" id="587"/>
    <lineage>
        <taxon>Bacteria</taxon>
        <taxon>Pseudomonadati</taxon>
        <taxon>Pseudomonadota</taxon>
        <taxon>Gammaproteobacteria</taxon>
        <taxon>Enterobacterales</taxon>
        <taxon>Morganellaceae</taxon>
        <taxon>Providencia</taxon>
    </lineage>
</organism>
<dbReference type="Pfam" id="PF00043">
    <property type="entry name" value="GST_C"/>
    <property type="match status" value="1"/>
</dbReference>
<feature type="domain" description="GST N-terminal" evidence="1">
    <location>
        <begin position="1"/>
        <end position="82"/>
    </location>
</feature>
<dbReference type="InterPro" id="IPR010987">
    <property type="entry name" value="Glutathione-S-Trfase_C-like"/>
</dbReference>
<reference evidence="3" key="1">
    <citation type="submission" date="2023-04" db="EMBL/GenBank/DDBJ databases">
        <authorList>
            <person name="Li W."/>
        </authorList>
    </citation>
    <scope>NUCLEOTIDE SEQUENCE</scope>
    <source>
        <strain evidence="3">QITACRE101</strain>
    </source>
</reference>
<sequence length="207" mass="23486">MLELYTDSSPNGFKITIALEELNLPYHLNHIQISRGNHQQPTFLQLNPHGRIPVIYDPQTEITLFESAAILLYLAEKTGQLLPAIPKQKWEAIKWLQFHSASLGPIIGQWVNFAIFDKSPKPEIVERYFNMTHKALTVLDKQLENAPYLAGSDYSIADIANFGWLHIAQVIAFDFSQHTHLTKWYDRVALRPAVMKGITLPAPATEA</sequence>
<dbReference type="Gene3D" id="3.40.30.10">
    <property type="entry name" value="Glutaredoxin"/>
    <property type="match status" value="1"/>
</dbReference>
<dbReference type="PROSITE" id="PS50405">
    <property type="entry name" value="GST_CTER"/>
    <property type="match status" value="1"/>
</dbReference>
<dbReference type="SUPFAM" id="SSF47616">
    <property type="entry name" value="GST C-terminal domain-like"/>
    <property type="match status" value="1"/>
</dbReference>
<evidence type="ECO:0000313" key="3">
    <source>
        <dbReference type="EMBL" id="MDH2306357.1"/>
    </source>
</evidence>
<dbReference type="CDD" id="cd03048">
    <property type="entry name" value="GST_N_Ure2p_like"/>
    <property type="match status" value="1"/>
</dbReference>
<dbReference type="PANTHER" id="PTHR44051:SF22">
    <property type="entry name" value="DISULFIDE-BOND OXIDOREDUCTASE YGHU"/>
    <property type="match status" value="1"/>
</dbReference>
<dbReference type="InterPro" id="IPR004046">
    <property type="entry name" value="GST_C"/>
</dbReference>
<feature type="domain" description="GST C-terminal" evidence="2">
    <location>
        <begin position="85"/>
        <end position="207"/>
    </location>
</feature>
<dbReference type="SFLD" id="SFLDG01151">
    <property type="entry name" value="Main.2:_Nu-like"/>
    <property type="match status" value="1"/>
</dbReference>
<dbReference type="Proteomes" id="UP001162044">
    <property type="component" value="Unassembled WGS sequence"/>
</dbReference>
<dbReference type="PANTHER" id="PTHR44051">
    <property type="entry name" value="GLUTATHIONE S-TRANSFERASE-RELATED"/>
    <property type="match status" value="1"/>
</dbReference>
<dbReference type="InterPro" id="IPR036249">
    <property type="entry name" value="Thioredoxin-like_sf"/>
</dbReference>
<dbReference type="InterPro" id="IPR040079">
    <property type="entry name" value="Glutathione_S-Trfase"/>
</dbReference>
<dbReference type="SUPFAM" id="SSF52833">
    <property type="entry name" value="Thioredoxin-like"/>
    <property type="match status" value="1"/>
</dbReference>
<dbReference type="InterPro" id="IPR004045">
    <property type="entry name" value="Glutathione_S-Trfase_N"/>
</dbReference>
<dbReference type="InterPro" id="IPR036282">
    <property type="entry name" value="Glutathione-S-Trfase_C_sf"/>
</dbReference>
<evidence type="ECO:0000259" key="2">
    <source>
        <dbReference type="PROSITE" id="PS50405"/>
    </source>
</evidence>
<proteinExistence type="predicted"/>
<reference evidence="3" key="2">
    <citation type="submission" date="2023-10" db="EMBL/GenBank/DDBJ databases">
        <title>Analysis of Resistance Genes of Carbapenem-resistant Providencia rettgeri.</title>
        <authorList>
            <person name="Liu M."/>
        </authorList>
    </citation>
    <scope>NUCLEOTIDE SEQUENCE</scope>
    <source>
        <strain evidence="3">QITACRE101</strain>
    </source>
</reference>
<dbReference type="AlphaFoldDB" id="A0AB35LCD4"/>
<dbReference type="PROSITE" id="PS50404">
    <property type="entry name" value="GST_NTER"/>
    <property type="match status" value="1"/>
</dbReference>
<dbReference type="Pfam" id="PF13409">
    <property type="entry name" value="GST_N_2"/>
    <property type="match status" value="1"/>
</dbReference>
<gene>
    <name evidence="3" type="ORF">QDQ51_13165</name>
</gene>
<name>A0AB35LCD4_PRORE</name>
<dbReference type="SFLD" id="SFLDS00019">
    <property type="entry name" value="Glutathione_Transferase_(cytos"/>
    <property type="match status" value="1"/>
</dbReference>